<reference evidence="3" key="1">
    <citation type="submission" date="2022-12" db="EMBL/GenBank/DDBJ databases">
        <authorList>
            <person name="Petersen C."/>
        </authorList>
    </citation>
    <scope>NUCLEOTIDE SEQUENCE</scope>
    <source>
        <strain evidence="3">IBT 21472</strain>
    </source>
</reference>
<keyword evidence="4" id="KW-1185">Reference proteome</keyword>
<keyword evidence="1" id="KW-0863">Zinc-finger</keyword>
<dbReference type="SUPFAM" id="SSF57756">
    <property type="entry name" value="Retrovirus zinc finger-like domains"/>
    <property type="match status" value="5"/>
</dbReference>
<name>A0A9W9PRK5_9EURO</name>
<protein>
    <submittedName>
        <fullName evidence="3">Zinc knuckle CX2CX4HX4C</fullName>
    </submittedName>
</protein>
<gene>
    <name evidence="3" type="ORF">N7476_010178</name>
</gene>
<comment type="caution">
    <text evidence="3">The sequence shown here is derived from an EMBL/GenBank/DDBJ whole genome shotgun (WGS) entry which is preliminary data.</text>
</comment>
<dbReference type="SMART" id="SM00343">
    <property type="entry name" value="ZnF_C2HC"/>
    <property type="match status" value="12"/>
</dbReference>
<dbReference type="AlphaFoldDB" id="A0A9W9PRK5"/>
<dbReference type="GO" id="GO:0003676">
    <property type="term" value="F:nucleic acid binding"/>
    <property type="evidence" value="ECO:0007669"/>
    <property type="project" value="InterPro"/>
</dbReference>
<keyword evidence="1" id="KW-0479">Metal-binding</keyword>
<dbReference type="OrthoDB" id="8026949at2759"/>
<organism evidence="3 4">
    <name type="scientific">Penicillium atrosanguineum</name>
    <dbReference type="NCBI Taxonomy" id="1132637"/>
    <lineage>
        <taxon>Eukaryota</taxon>
        <taxon>Fungi</taxon>
        <taxon>Dikarya</taxon>
        <taxon>Ascomycota</taxon>
        <taxon>Pezizomycotina</taxon>
        <taxon>Eurotiomycetes</taxon>
        <taxon>Eurotiomycetidae</taxon>
        <taxon>Eurotiales</taxon>
        <taxon>Aspergillaceae</taxon>
        <taxon>Penicillium</taxon>
    </lineage>
</organism>
<dbReference type="PROSITE" id="PS50158">
    <property type="entry name" value="ZF_CCHC"/>
    <property type="match status" value="9"/>
</dbReference>
<dbReference type="PANTHER" id="PTHR23002">
    <property type="entry name" value="ZINC FINGER CCHC DOMAIN CONTAINING PROTEIN"/>
    <property type="match status" value="1"/>
</dbReference>
<evidence type="ECO:0000256" key="1">
    <source>
        <dbReference type="PROSITE-ProRule" id="PRU00047"/>
    </source>
</evidence>
<dbReference type="InterPro" id="IPR001878">
    <property type="entry name" value="Znf_CCHC"/>
</dbReference>
<evidence type="ECO:0000313" key="3">
    <source>
        <dbReference type="EMBL" id="KAJ5303379.1"/>
    </source>
</evidence>
<evidence type="ECO:0000256" key="2">
    <source>
        <dbReference type="SAM" id="MobiDB-lite"/>
    </source>
</evidence>
<dbReference type="InterPro" id="IPR036875">
    <property type="entry name" value="Znf_CCHC_sf"/>
</dbReference>
<reference evidence="3" key="2">
    <citation type="journal article" date="2023" name="IMA Fungus">
        <title>Comparative genomic study of the Penicillium genus elucidates a diverse pangenome and 15 lateral gene transfer events.</title>
        <authorList>
            <person name="Petersen C."/>
            <person name="Sorensen T."/>
            <person name="Nielsen M.R."/>
            <person name="Sondergaard T.E."/>
            <person name="Sorensen J.L."/>
            <person name="Fitzpatrick D.A."/>
            <person name="Frisvad J.C."/>
            <person name="Nielsen K.L."/>
        </authorList>
    </citation>
    <scope>NUCLEOTIDE SEQUENCE</scope>
    <source>
        <strain evidence="3">IBT 21472</strain>
    </source>
</reference>
<keyword evidence="1" id="KW-0862">Zinc</keyword>
<feature type="region of interest" description="Disordered" evidence="2">
    <location>
        <begin position="1"/>
        <end position="39"/>
    </location>
</feature>
<dbReference type="InterPro" id="IPR051714">
    <property type="entry name" value="Znf_CCHC_NABP"/>
</dbReference>
<dbReference type="EMBL" id="JAPZBO010000009">
    <property type="protein sequence ID" value="KAJ5303379.1"/>
    <property type="molecule type" value="Genomic_DNA"/>
</dbReference>
<dbReference type="Gene3D" id="4.10.60.10">
    <property type="entry name" value="Zinc finger, CCHC-type"/>
    <property type="match status" value="5"/>
</dbReference>
<dbReference type="GO" id="GO:0008270">
    <property type="term" value="F:zinc ion binding"/>
    <property type="evidence" value="ECO:0007669"/>
    <property type="project" value="UniProtKB-KW"/>
</dbReference>
<evidence type="ECO:0000313" key="4">
    <source>
        <dbReference type="Proteomes" id="UP001147746"/>
    </source>
</evidence>
<dbReference type="Proteomes" id="UP001147746">
    <property type="component" value="Unassembled WGS sequence"/>
</dbReference>
<proteinExistence type="predicted"/>
<dbReference type="Pfam" id="PF00098">
    <property type="entry name" value="zf-CCHC"/>
    <property type="match status" value="9"/>
</dbReference>
<feature type="compositionally biased region" description="Basic and acidic residues" evidence="2">
    <location>
        <begin position="12"/>
        <end position="26"/>
    </location>
</feature>
<sequence>MFDIGKRTGSGDWDKTNNDGLEKGDGDSGMSGQGDENVKPQFGDDHMCRNCGGIDHFARNCLDADYHAGHHNGGGLGGYSQGACFNCNEEGHSKADCPRPPQQFGTCYNRGEEGHSKADYPATRKASGACFNCGQEGHSKTECPNPKVFTGTCNFCGTEGHPAALCPLRDPIVCKNCHSVKDCKGNRKFDMFGVEDKTSEEAWAMMKGACDGEMDDFRKAIQVYSKACPAATYLEIAKRMHEEKFKVYLIGLENPNQADNMTLIDLQGQLDRQYLVGLFRSQKLCRKALKGRWPENQDENMDRLGNAGLPYDRLVVKCRNCEELGHIAKHCPEEAREVSKVEIICLNCNNMGHRVRDCPQPRKSKHCCRNCGVEGHQARECPEPRSAADVKCRNCGDTGHFAKDCTQAGGGGARTCRNCGSESHLARECDQARNLETIQCHNCDEMGHPARECPMPKDWSKVKCNRCNEMGHTVRRCPLPEDSGENEYGGYSHGNPPLNHTWDSTNEVTEQFGQLNTSNANVSGPSW</sequence>
<accession>A0A9W9PRK5</accession>